<evidence type="ECO:0000313" key="3">
    <source>
        <dbReference type="Proteomes" id="UP001500879"/>
    </source>
</evidence>
<dbReference type="PIRSF" id="PIRSF038991">
    <property type="entry name" value="Protein_AbrB"/>
    <property type="match status" value="1"/>
</dbReference>
<feature type="transmembrane region" description="Helical" evidence="1">
    <location>
        <begin position="206"/>
        <end position="224"/>
    </location>
</feature>
<sequence>MDVAEHFPSRVRNSFGGPAEIAFISVGILAVAAFLEPLGAPAPQLLLGLLAGAAIALRGRQRRRISKTVDRSVQALIGVMIGACLQVSVLRDAAGAMLPLVMVTLVTTVLSVGIALLVARTGRMDRLTATLGMIAGGSAAVTSCAKDMGADSRVVAFMQYLRVAMISAAAPVVALLLAEPAAGGAGADGGASAAGWSWALVPRGDQLAGISITLVLAAAGTRLARRVGLPSAVLLGPMLLSALVTALGLTHGYSPTGLFKQALLVLVGLEVGLRFDRETVRALKRMIPLVLGAIVLLTGVIGGIAVGLAPLLGVSRVDAYLATTPGGINAVLASASTGDAHLGLISSVQTLRLFLMVLLLPLLQGWLSRSPAQQAKAKAKSKADAEPEPAALN</sequence>
<protein>
    <submittedName>
        <fullName evidence="2">AbrB family transcriptional regulator</fullName>
    </submittedName>
</protein>
<dbReference type="Proteomes" id="UP001500879">
    <property type="component" value="Unassembled WGS sequence"/>
</dbReference>
<feature type="transmembrane region" description="Helical" evidence="1">
    <location>
        <begin position="258"/>
        <end position="275"/>
    </location>
</feature>
<feature type="transmembrane region" description="Helical" evidence="1">
    <location>
        <begin position="351"/>
        <end position="368"/>
    </location>
</feature>
<comment type="caution">
    <text evidence="2">The sequence shown here is derived from an EMBL/GenBank/DDBJ whole genome shotgun (WGS) entry which is preliminary data.</text>
</comment>
<feature type="transmembrane region" description="Helical" evidence="1">
    <location>
        <begin position="15"/>
        <end position="35"/>
    </location>
</feature>
<dbReference type="EMBL" id="BAAABX010000051">
    <property type="protein sequence ID" value="GAA0421890.1"/>
    <property type="molecule type" value="Genomic_DNA"/>
</dbReference>
<keyword evidence="3" id="KW-1185">Reference proteome</keyword>
<feature type="transmembrane region" description="Helical" evidence="1">
    <location>
        <begin position="41"/>
        <end position="60"/>
    </location>
</feature>
<feature type="transmembrane region" description="Helical" evidence="1">
    <location>
        <begin position="160"/>
        <end position="178"/>
    </location>
</feature>
<feature type="transmembrane region" description="Helical" evidence="1">
    <location>
        <begin position="231"/>
        <end position="252"/>
    </location>
</feature>
<evidence type="ECO:0000313" key="2">
    <source>
        <dbReference type="EMBL" id="GAA0421890.1"/>
    </source>
</evidence>
<keyword evidence="1" id="KW-0472">Membrane</keyword>
<keyword evidence="1" id="KW-1133">Transmembrane helix</keyword>
<dbReference type="InterPro" id="IPR017516">
    <property type="entry name" value="AbrB_dup"/>
</dbReference>
<dbReference type="NCBIfam" id="TIGR03082">
    <property type="entry name" value="Gneg_AbrB_dup"/>
    <property type="match status" value="2"/>
</dbReference>
<name>A0ABP3IU80_9ACTN</name>
<evidence type="ECO:0000256" key="1">
    <source>
        <dbReference type="SAM" id="Phobius"/>
    </source>
</evidence>
<reference evidence="3" key="1">
    <citation type="journal article" date="2019" name="Int. J. Syst. Evol. Microbiol.">
        <title>The Global Catalogue of Microorganisms (GCM) 10K type strain sequencing project: providing services to taxonomists for standard genome sequencing and annotation.</title>
        <authorList>
            <consortium name="The Broad Institute Genomics Platform"/>
            <consortium name="The Broad Institute Genome Sequencing Center for Infectious Disease"/>
            <person name="Wu L."/>
            <person name="Ma J."/>
        </authorList>
    </citation>
    <scope>NUCLEOTIDE SEQUENCE [LARGE SCALE GENOMIC DNA]</scope>
    <source>
        <strain evidence="3">JCM 4788</strain>
    </source>
</reference>
<dbReference type="Pfam" id="PF05145">
    <property type="entry name" value="AbrB"/>
    <property type="match status" value="1"/>
</dbReference>
<accession>A0ABP3IU80</accession>
<feature type="transmembrane region" description="Helical" evidence="1">
    <location>
        <begin position="287"/>
        <end position="312"/>
    </location>
</feature>
<organism evidence="2 3">
    <name type="scientific">Streptomyces luteireticuli</name>
    <dbReference type="NCBI Taxonomy" id="173858"/>
    <lineage>
        <taxon>Bacteria</taxon>
        <taxon>Bacillati</taxon>
        <taxon>Actinomycetota</taxon>
        <taxon>Actinomycetes</taxon>
        <taxon>Kitasatosporales</taxon>
        <taxon>Streptomycetaceae</taxon>
        <taxon>Streptomyces</taxon>
    </lineage>
</organism>
<gene>
    <name evidence="2" type="ORF">GCM10010357_49130</name>
</gene>
<feature type="transmembrane region" description="Helical" evidence="1">
    <location>
        <begin position="72"/>
        <end position="90"/>
    </location>
</feature>
<dbReference type="PANTHER" id="PTHR38457:SF1">
    <property type="entry name" value="REGULATOR ABRB-RELATED"/>
    <property type="match status" value="1"/>
</dbReference>
<feature type="transmembrane region" description="Helical" evidence="1">
    <location>
        <begin position="96"/>
        <end position="119"/>
    </location>
</feature>
<dbReference type="InterPro" id="IPR007820">
    <property type="entry name" value="AbrB_fam"/>
</dbReference>
<dbReference type="PANTHER" id="PTHR38457">
    <property type="entry name" value="REGULATOR ABRB-RELATED"/>
    <property type="match status" value="1"/>
</dbReference>
<proteinExistence type="predicted"/>
<keyword evidence="1" id="KW-0812">Transmembrane</keyword>